<name>A0A7X5C1F9_9BACL</name>
<dbReference type="EMBL" id="JAAAMU010000021">
    <property type="protein sequence ID" value="NBC72661.1"/>
    <property type="molecule type" value="Genomic_DNA"/>
</dbReference>
<protein>
    <submittedName>
        <fullName evidence="1">Uncharacterized protein</fullName>
    </submittedName>
</protein>
<comment type="caution">
    <text evidence="1">The sequence shown here is derived from an EMBL/GenBank/DDBJ whole genome shotgun (WGS) entry which is preliminary data.</text>
</comment>
<evidence type="ECO:0000313" key="1">
    <source>
        <dbReference type="EMBL" id="NBC72661.1"/>
    </source>
</evidence>
<dbReference type="RefSeq" id="WP_161703875.1">
    <property type="nucleotide sequence ID" value="NZ_JAAAMU010000021.1"/>
</dbReference>
<organism evidence="1 2">
    <name type="scientific">Paenibacillus sacheonensis</name>
    <dbReference type="NCBI Taxonomy" id="742054"/>
    <lineage>
        <taxon>Bacteria</taxon>
        <taxon>Bacillati</taxon>
        <taxon>Bacillota</taxon>
        <taxon>Bacilli</taxon>
        <taxon>Bacillales</taxon>
        <taxon>Paenibacillaceae</taxon>
        <taxon>Paenibacillus</taxon>
    </lineage>
</organism>
<keyword evidence="2" id="KW-1185">Reference proteome</keyword>
<gene>
    <name evidence="1" type="ORF">GT003_27065</name>
</gene>
<reference evidence="1 2" key="1">
    <citation type="submission" date="2020-01" db="EMBL/GenBank/DDBJ databases">
        <title>Paenibacillus soybeanensis sp. nov. isolated from the nodules of soybean (Glycine max(L.) Merr).</title>
        <authorList>
            <person name="Wang H."/>
        </authorList>
    </citation>
    <scope>NUCLEOTIDE SEQUENCE [LARGE SCALE GENOMIC DNA]</scope>
    <source>
        <strain evidence="1 2">DSM 23054</strain>
    </source>
</reference>
<evidence type="ECO:0000313" key="2">
    <source>
        <dbReference type="Proteomes" id="UP000558113"/>
    </source>
</evidence>
<sequence length="54" mass="5907">MKLHDCFLTYTPGDETETAAQRYSVMELQLSGLRAAGGCRVSEPLAGARHKLII</sequence>
<dbReference type="AlphaFoldDB" id="A0A7X5C1F9"/>
<accession>A0A7X5C1F9</accession>
<proteinExistence type="predicted"/>
<dbReference type="Proteomes" id="UP000558113">
    <property type="component" value="Unassembled WGS sequence"/>
</dbReference>